<evidence type="ECO:0000256" key="6">
    <source>
        <dbReference type="SAM" id="Phobius"/>
    </source>
</evidence>
<dbReference type="Proteomes" id="UP001519460">
    <property type="component" value="Unassembled WGS sequence"/>
</dbReference>
<sequence>INSRRQAARAHTLNCTLGARQCAVTMCRTTKCGVYQITVVSFTLSAFSVTVLALAVATDSWLHMREKLKINLPPEMEGMEIQMNDTWTIVWSGLWNLCMETEDMPDSLYCMAVNFDAGSSRGETMTLTALTIISAARRSVALPVSSLIICVVGAIFTIIGNLRRDVRTLVGAVCYVLSGLALAVGMILFISAVNDEVGYRSSTMQEEGGFSYSYGWSFFTAGVGFLATEMAAVGGITLFLKRNEDVEEMVKIIPGLEGKVDPDLLYVGRCGVQNPGAYTIHPLPPVAECNSPLEQIWIYAPGKHSFLYAVTANKSQHHVNGLTKDLLLTSVFDLTRNGVAGHLRSKHKNGLRDDAGETSE</sequence>
<dbReference type="GO" id="GO:0016020">
    <property type="term" value="C:membrane"/>
    <property type="evidence" value="ECO:0007669"/>
    <property type="project" value="UniProtKB-SubCell"/>
</dbReference>
<dbReference type="PANTHER" id="PTHR12107:SF0">
    <property type="entry name" value="STARGAZIN (MAMMALIAN CALCIUM CHANNEL) HOMOLOG"/>
    <property type="match status" value="1"/>
</dbReference>
<dbReference type="Gene3D" id="1.20.140.150">
    <property type="match status" value="1"/>
</dbReference>
<feature type="non-terminal residue" evidence="7">
    <location>
        <position position="1"/>
    </location>
</feature>
<name>A0ABD0LQF7_9CAEN</name>
<dbReference type="InterPro" id="IPR004031">
    <property type="entry name" value="PMP22/EMP/MP20/Claudin"/>
</dbReference>
<feature type="transmembrane region" description="Helical" evidence="6">
    <location>
        <begin position="140"/>
        <end position="162"/>
    </location>
</feature>
<comment type="similarity">
    <text evidence="2">Belongs to the PMP-22/EMP/MP20 family. CACNG subfamily.</text>
</comment>
<proteinExistence type="inferred from homology"/>
<evidence type="ECO:0000313" key="7">
    <source>
        <dbReference type="EMBL" id="KAK7501919.1"/>
    </source>
</evidence>
<dbReference type="EMBL" id="JACVVK020000028">
    <property type="protein sequence ID" value="KAK7501919.1"/>
    <property type="molecule type" value="Genomic_DNA"/>
</dbReference>
<evidence type="ECO:0000313" key="8">
    <source>
        <dbReference type="Proteomes" id="UP001519460"/>
    </source>
</evidence>
<dbReference type="InterPro" id="IPR008368">
    <property type="entry name" value="VDCC_gsu"/>
</dbReference>
<evidence type="ECO:0008006" key="9">
    <source>
        <dbReference type="Google" id="ProtNLM"/>
    </source>
</evidence>
<dbReference type="AlphaFoldDB" id="A0ABD0LQF7"/>
<dbReference type="PANTHER" id="PTHR12107">
    <property type="entry name" value="VOLTAGE-DEPENDENT CALCIUM CHANNEL GAMMA SUBUNIT"/>
    <property type="match status" value="1"/>
</dbReference>
<protein>
    <recommendedName>
        <fullName evidence="9">Voltage-dependent calcium channel gamma-7 subunit</fullName>
    </recommendedName>
</protein>
<reference evidence="7 8" key="1">
    <citation type="journal article" date="2023" name="Sci. Data">
        <title>Genome assembly of the Korean intertidal mud-creeper Batillaria attramentaria.</title>
        <authorList>
            <person name="Patra A.K."/>
            <person name="Ho P.T."/>
            <person name="Jun S."/>
            <person name="Lee S.J."/>
            <person name="Kim Y."/>
            <person name="Won Y.J."/>
        </authorList>
    </citation>
    <scope>NUCLEOTIDE SEQUENCE [LARGE SCALE GENOMIC DNA]</scope>
    <source>
        <strain evidence="7">Wonlab-2016</strain>
    </source>
</reference>
<comment type="subcellular location">
    <subcellularLocation>
        <location evidence="1">Membrane</location>
        <topology evidence="1">Multi-pass membrane protein</topology>
    </subcellularLocation>
</comment>
<organism evidence="7 8">
    <name type="scientific">Batillaria attramentaria</name>
    <dbReference type="NCBI Taxonomy" id="370345"/>
    <lineage>
        <taxon>Eukaryota</taxon>
        <taxon>Metazoa</taxon>
        <taxon>Spiralia</taxon>
        <taxon>Lophotrochozoa</taxon>
        <taxon>Mollusca</taxon>
        <taxon>Gastropoda</taxon>
        <taxon>Caenogastropoda</taxon>
        <taxon>Sorbeoconcha</taxon>
        <taxon>Cerithioidea</taxon>
        <taxon>Batillariidae</taxon>
        <taxon>Batillaria</taxon>
    </lineage>
</organism>
<evidence type="ECO:0000256" key="3">
    <source>
        <dbReference type="ARBA" id="ARBA00022692"/>
    </source>
</evidence>
<feature type="transmembrane region" description="Helical" evidence="6">
    <location>
        <begin position="169"/>
        <end position="193"/>
    </location>
</feature>
<keyword evidence="3 6" id="KW-0812">Transmembrane</keyword>
<evidence type="ECO:0000256" key="2">
    <source>
        <dbReference type="ARBA" id="ARBA00007111"/>
    </source>
</evidence>
<accession>A0ABD0LQF7</accession>
<dbReference type="PRINTS" id="PR01792">
    <property type="entry name" value="VDCCGAMMA"/>
</dbReference>
<keyword evidence="4 6" id="KW-1133">Transmembrane helix</keyword>
<keyword evidence="8" id="KW-1185">Reference proteome</keyword>
<evidence type="ECO:0000256" key="5">
    <source>
        <dbReference type="ARBA" id="ARBA00023136"/>
    </source>
</evidence>
<comment type="caution">
    <text evidence="7">The sequence shown here is derived from an EMBL/GenBank/DDBJ whole genome shotgun (WGS) entry which is preliminary data.</text>
</comment>
<feature type="transmembrane region" description="Helical" evidence="6">
    <location>
        <begin position="213"/>
        <end position="240"/>
    </location>
</feature>
<evidence type="ECO:0000256" key="4">
    <source>
        <dbReference type="ARBA" id="ARBA00022989"/>
    </source>
</evidence>
<feature type="transmembrane region" description="Helical" evidence="6">
    <location>
        <begin position="34"/>
        <end position="57"/>
    </location>
</feature>
<gene>
    <name evidence="7" type="ORF">BaRGS_00006671</name>
</gene>
<keyword evidence="5 6" id="KW-0472">Membrane</keyword>
<evidence type="ECO:0000256" key="1">
    <source>
        <dbReference type="ARBA" id="ARBA00004141"/>
    </source>
</evidence>
<dbReference type="Pfam" id="PF13903">
    <property type="entry name" value="Claudin_2"/>
    <property type="match status" value="1"/>
</dbReference>
<dbReference type="InterPro" id="IPR051072">
    <property type="entry name" value="CACNG_subunit"/>
</dbReference>